<accession>A0A4E0RFN4</accession>
<evidence type="ECO:0008006" key="3">
    <source>
        <dbReference type="Google" id="ProtNLM"/>
    </source>
</evidence>
<dbReference type="InterPro" id="IPR038513">
    <property type="entry name" value="FAIM1_dom_sf"/>
</dbReference>
<evidence type="ECO:0000313" key="1">
    <source>
        <dbReference type="EMBL" id="THD25401.1"/>
    </source>
</evidence>
<organism evidence="1 2">
    <name type="scientific">Fasciola hepatica</name>
    <name type="common">Liver fluke</name>
    <dbReference type="NCBI Taxonomy" id="6192"/>
    <lineage>
        <taxon>Eukaryota</taxon>
        <taxon>Metazoa</taxon>
        <taxon>Spiralia</taxon>
        <taxon>Lophotrochozoa</taxon>
        <taxon>Platyhelminthes</taxon>
        <taxon>Trematoda</taxon>
        <taxon>Digenea</taxon>
        <taxon>Plagiorchiida</taxon>
        <taxon>Echinostomata</taxon>
        <taxon>Echinostomatoidea</taxon>
        <taxon>Fasciolidae</taxon>
        <taxon>Fasciola</taxon>
    </lineage>
</organism>
<dbReference type="EMBL" id="JXXN02001158">
    <property type="protein sequence ID" value="THD25401.1"/>
    <property type="molecule type" value="Genomic_DNA"/>
</dbReference>
<dbReference type="Gene3D" id="2.40.128.180">
    <property type="match status" value="1"/>
</dbReference>
<proteinExistence type="predicted"/>
<name>A0A4E0RFN4_FASHE</name>
<dbReference type="AlphaFoldDB" id="A0A4E0RFN4"/>
<protein>
    <recommendedName>
        <fullName evidence="3">Fas apoptotic inhibitory molecule</fullName>
    </recommendedName>
</protein>
<dbReference type="GO" id="GO:0043066">
    <property type="term" value="P:negative regulation of apoptotic process"/>
    <property type="evidence" value="ECO:0007669"/>
    <property type="project" value="InterPro"/>
</dbReference>
<sequence length="117" mass="13991">MNEVVSHWTSVVNGRTRKIKFVHHLISGRRQLYIDDQLVRKTGYKLDLCGQEHVYHDGHKFEVLIGAKSVFELQYFLFIDGQSPEDYSRTEQRKHVYWRVKVHQKEYLIGFGKRVEI</sequence>
<evidence type="ECO:0000313" key="2">
    <source>
        <dbReference type="Proteomes" id="UP000230066"/>
    </source>
</evidence>
<dbReference type="Proteomes" id="UP000230066">
    <property type="component" value="Unassembled WGS sequence"/>
</dbReference>
<gene>
    <name evidence="1" type="ORF">D915_003757</name>
</gene>
<keyword evidence="2" id="KW-1185">Reference proteome</keyword>
<dbReference type="InterPro" id="IPR010695">
    <property type="entry name" value="FAIM1"/>
</dbReference>
<reference evidence="1" key="1">
    <citation type="submission" date="2019-03" db="EMBL/GenBank/DDBJ databases">
        <title>Improved annotation for the trematode Fasciola hepatica.</title>
        <authorList>
            <person name="Choi Y.-J."/>
            <person name="Martin J."/>
            <person name="Mitreva M."/>
        </authorList>
    </citation>
    <scope>NUCLEOTIDE SEQUENCE [LARGE SCALE GENOMIC DNA]</scope>
</reference>
<comment type="caution">
    <text evidence="1">The sequence shown here is derived from an EMBL/GenBank/DDBJ whole genome shotgun (WGS) entry which is preliminary data.</text>
</comment>
<dbReference type="Pfam" id="PF06905">
    <property type="entry name" value="FAIM1"/>
    <property type="match status" value="1"/>
</dbReference>